<evidence type="ECO:0000313" key="1">
    <source>
        <dbReference type="EMBL" id="ETR69139.1"/>
    </source>
</evidence>
<protein>
    <submittedName>
        <fullName evidence="1">Uncharacterized protein</fullName>
    </submittedName>
</protein>
<accession>A0A1V1P2L9</accession>
<name>A0A1V1P2L9_9BACT</name>
<proteinExistence type="predicted"/>
<dbReference type="AlphaFoldDB" id="A0A1V1P2L9"/>
<reference evidence="2" key="1">
    <citation type="submission" date="2012-11" db="EMBL/GenBank/DDBJ databases">
        <authorList>
            <person name="Lucero-Rivera Y.E."/>
            <person name="Tovar-Ramirez D."/>
        </authorList>
    </citation>
    <scope>NUCLEOTIDE SEQUENCE [LARGE SCALE GENOMIC DNA]</scope>
    <source>
        <strain evidence="2">Araruama</strain>
    </source>
</reference>
<dbReference type="Proteomes" id="UP000189670">
    <property type="component" value="Unassembled WGS sequence"/>
</dbReference>
<dbReference type="EMBL" id="ATBP01000727">
    <property type="protein sequence ID" value="ETR69139.1"/>
    <property type="molecule type" value="Genomic_DNA"/>
</dbReference>
<evidence type="ECO:0000313" key="2">
    <source>
        <dbReference type="Proteomes" id="UP000189670"/>
    </source>
</evidence>
<organism evidence="1 2">
    <name type="scientific">Candidatus Magnetoglobus multicellularis str. Araruama</name>
    <dbReference type="NCBI Taxonomy" id="890399"/>
    <lineage>
        <taxon>Bacteria</taxon>
        <taxon>Pseudomonadati</taxon>
        <taxon>Thermodesulfobacteriota</taxon>
        <taxon>Desulfobacteria</taxon>
        <taxon>Desulfobacterales</taxon>
        <taxon>Desulfobacteraceae</taxon>
        <taxon>Candidatus Magnetoglobus</taxon>
    </lineage>
</organism>
<comment type="caution">
    <text evidence="1">The sequence shown here is derived from an EMBL/GenBank/DDBJ whole genome shotgun (WGS) entry which is preliminary data.</text>
</comment>
<sequence>MAPRNYGWSINLDIKWTPHQKGGSFRRWYGNNEYVVNWQNDGQEMREFGTENGGKPKSRVQNREFYFQPGVTRSDLTVAKFAGRVFKNGFTFDITGPSLFPIYFENQIKIAAYVNCIIFQQFLNVSLAGMHYSNGVIAKMPYLEPENKALIIK</sequence>
<gene>
    <name evidence="1" type="ORF">OMM_09857</name>
</gene>